<protein>
    <submittedName>
        <fullName evidence="1">Uncharacterized protein</fullName>
    </submittedName>
</protein>
<evidence type="ECO:0000313" key="5">
    <source>
        <dbReference type="Proteomes" id="UP000250223"/>
    </source>
</evidence>
<dbReference type="Proteomes" id="UP000528432">
    <property type="component" value="Unassembled WGS sequence"/>
</dbReference>
<dbReference type="EMBL" id="FNGL01000023">
    <property type="protein sequence ID" value="SDL36260.1"/>
    <property type="molecule type" value="Genomic_DNA"/>
</dbReference>
<gene>
    <name evidence="1" type="ORF">HMJ28_06445</name>
    <name evidence="3" type="ORF">NCTC13028_01137</name>
    <name evidence="2" type="ORF">SAMN05216497_12312</name>
</gene>
<name>A0A1G9JFC1_CLOCO</name>
<reference evidence="2 4" key="1">
    <citation type="submission" date="2016-10" db="EMBL/GenBank/DDBJ databases">
        <authorList>
            <person name="Varghese N."/>
            <person name="Submissions S."/>
        </authorList>
    </citation>
    <scope>NUCLEOTIDE SEQUENCE [LARGE SCALE GENOMIC DNA]</scope>
    <source>
        <strain evidence="2 4">NLAE-zl-C224</strain>
    </source>
</reference>
<proteinExistence type="predicted"/>
<accession>A0A1G9JFC1</accession>
<dbReference type="Proteomes" id="UP000198811">
    <property type="component" value="Unassembled WGS sequence"/>
</dbReference>
<evidence type="ECO:0000313" key="3">
    <source>
        <dbReference type="EMBL" id="SQB34243.1"/>
    </source>
</evidence>
<reference evidence="3 5" key="2">
    <citation type="submission" date="2018-06" db="EMBL/GenBank/DDBJ databases">
        <authorList>
            <consortium name="Pathogen Informatics"/>
            <person name="Doyle S."/>
        </authorList>
    </citation>
    <scope>NUCLEOTIDE SEQUENCE [LARGE SCALE GENOMIC DNA]</scope>
    <source>
        <strain evidence="3 5">NCTC13028</strain>
    </source>
</reference>
<evidence type="ECO:0000313" key="2">
    <source>
        <dbReference type="EMBL" id="SDL36260.1"/>
    </source>
</evidence>
<dbReference type="RefSeq" id="WP_089867446.1">
    <property type="nucleotide sequence ID" value="NZ_FNGL01000023.1"/>
</dbReference>
<organism evidence="1 6">
    <name type="scientific">Clostridium cochlearium</name>
    <dbReference type="NCBI Taxonomy" id="1494"/>
    <lineage>
        <taxon>Bacteria</taxon>
        <taxon>Bacillati</taxon>
        <taxon>Bacillota</taxon>
        <taxon>Clostridia</taxon>
        <taxon>Eubacteriales</taxon>
        <taxon>Clostridiaceae</taxon>
        <taxon>Clostridium</taxon>
    </lineage>
</organism>
<evidence type="ECO:0000313" key="6">
    <source>
        <dbReference type="Proteomes" id="UP000528432"/>
    </source>
</evidence>
<dbReference type="EMBL" id="UAWC01000007">
    <property type="protein sequence ID" value="SQB34243.1"/>
    <property type="molecule type" value="Genomic_DNA"/>
</dbReference>
<sequence length="136" mass="15761">MKIAKIMENTIYESLEDIEKRLKSNLKGLRWEIEHTEDLRTIEGNRVKIYFGVTSSLGGVNVVSFIYHGGGYVPYYIKLTEVSDYETKVMVVITGTEDVITDYGDRNENIAKQMLEMCQKDCTNKPFKEKVKNFFK</sequence>
<dbReference type="Proteomes" id="UP000250223">
    <property type="component" value="Unassembled WGS sequence"/>
</dbReference>
<dbReference type="OrthoDB" id="1923544at2"/>
<reference evidence="1 6" key="3">
    <citation type="submission" date="2020-05" db="EMBL/GenBank/DDBJ databases">
        <title>Draft genome sequence of Clostridium cochlearium strain AGROS13 isolated from a sheep dairy farm in New Zealand.</title>
        <authorList>
            <person name="Gupta T.B."/>
            <person name="Jauregui R."/>
            <person name="Risson A.N."/>
            <person name="Brightwell G."/>
            <person name="Maclean P."/>
        </authorList>
    </citation>
    <scope>NUCLEOTIDE SEQUENCE [LARGE SCALE GENOMIC DNA]</scope>
    <source>
        <strain evidence="1 6">AGROS13</strain>
    </source>
</reference>
<dbReference type="AlphaFoldDB" id="A0A1G9JFC1"/>
<dbReference type="EMBL" id="JABFIF010000010">
    <property type="protein sequence ID" value="NOH16023.1"/>
    <property type="molecule type" value="Genomic_DNA"/>
</dbReference>
<keyword evidence="4" id="KW-1185">Reference proteome</keyword>
<evidence type="ECO:0000313" key="4">
    <source>
        <dbReference type="Proteomes" id="UP000198811"/>
    </source>
</evidence>
<evidence type="ECO:0000313" key="1">
    <source>
        <dbReference type="EMBL" id="NOH16023.1"/>
    </source>
</evidence>